<evidence type="ECO:0000313" key="10">
    <source>
        <dbReference type="Proteomes" id="UP000461739"/>
    </source>
</evidence>
<evidence type="ECO:0000256" key="8">
    <source>
        <dbReference type="SAM" id="Phobius"/>
    </source>
</evidence>
<feature type="transmembrane region" description="Helical" evidence="8">
    <location>
        <begin position="65"/>
        <end position="86"/>
    </location>
</feature>
<dbReference type="RefSeq" id="WP_081143459.1">
    <property type="nucleotide sequence ID" value="NZ_NBNG01000023.1"/>
</dbReference>
<dbReference type="PANTHER" id="PTHR34975">
    <property type="entry name" value="SPORE GERMINATION PROTEIN A2"/>
    <property type="match status" value="1"/>
</dbReference>
<gene>
    <name evidence="9" type="ORF">F8165_30240</name>
</gene>
<dbReference type="EMBL" id="WBPI01000027">
    <property type="protein sequence ID" value="KAB2446310.1"/>
    <property type="molecule type" value="Genomic_DNA"/>
</dbReference>
<dbReference type="Gene3D" id="1.20.1740.10">
    <property type="entry name" value="Amino acid/polyamine transporter I"/>
    <property type="match status" value="1"/>
</dbReference>
<dbReference type="InterPro" id="IPR004761">
    <property type="entry name" value="Spore_GerAB"/>
</dbReference>
<feature type="transmembrane region" description="Helical" evidence="8">
    <location>
        <begin position="31"/>
        <end position="53"/>
    </location>
</feature>
<keyword evidence="5 8" id="KW-0812">Transmembrane</keyword>
<evidence type="ECO:0000256" key="1">
    <source>
        <dbReference type="ARBA" id="ARBA00004141"/>
    </source>
</evidence>
<keyword evidence="7 8" id="KW-0472">Membrane</keyword>
<proteinExistence type="inferred from homology"/>
<evidence type="ECO:0000256" key="6">
    <source>
        <dbReference type="ARBA" id="ARBA00022989"/>
    </source>
</evidence>
<evidence type="ECO:0000256" key="4">
    <source>
        <dbReference type="ARBA" id="ARBA00022544"/>
    </source>
</evidence>
<dbReference type="NCBIfam" id="TIGR00912">
    <property type="entry name" value="2A0309"/>
    <property type="match status" value="1"/>
</dbReference>
<keyword evidence="4" id="KW-0309">Germination</keyword>
<reference evidence="9 10" key="1">
    <citation type="submission" date="2019-10" db="EMBL/GenBank/DDBJ databases">
        <title>Bacillus from the desert of Cuatro Cinegas, Coahuila.</title>
        <authorList>
            <person name="Olmedo-Alvarez G."/>
            <person name="Saldana S."/>
            <person name="Barcelo D."/>
        </authorList>
    </citation>
    <scope>NUCLEOTIDE SEQUENCE [LARGE SCALE GENOMIC DNA]</scope>
    <source>
        <strain evidence="9 10">CH316_11T</strain>
    </source>
</reference>
<comment type="similarity">
    <text evidence="2">Belongs to the amino acid-polyamine-organocation (APC) superfamily. Spore germination protein (SGP) (TC 2.A.3.9) family.</text>
</comment>
<keyword evidence="6 8" id="KW-1133">Transmembrane helix</keyword>
<feature type="transmembrane region" description="Helical" evidence="8">
    <location>
        <begin position="331"/>
        <end position="348"/>
    </location>
</feature>
<feature type="transmembrane region" description="Helical" evidence="8">
    <location>
        <begin position="207"/>
        <end position="228"/>
    </location>
</feature>
<dbReference type="PANTHER" id="PTHR34975:SF2">
    <property type="entry name" value="SPORE GERMINATION PROTEIN A2"/>
    <property type="match status" value="1"/>
</dbReference>
<organism evidence="9 10">
    <name type="scientific">Bacillus cereus</name>
    <dbReference type="NCBI Taxonomy" id="1396"/>
    <lineage>
        <taxon>Bacteria</taxon>
        <taxon>Bacillati</taxon>
        <taxon>Bacillota</taxon>
        <taxon>Bacilli</taxon>
        <taxon>Bacillales</taxon>
        <taxon>Bacillaceae</taxon>
        <taxon>Bacillus</taxon>
        <taxon>Bacillus cereus group</taxon>
    </lineage>
</organism>
<feature type="transmembrane region" description="Helical" evidence="8">
    <location>
        <begin position="240"/>
        <end position="266"/>
    </location>
</feature>
<feature type="transmembrane region" description="Helical" evidence="8">
    <location>
        <begin position="295"/>
        <end position="319"/>
    </location>
</feature>
<feature type="transmembrane region" description="Helical" evidence="8">
    <location>
        <begin position="354"/>
        <end position="377"/>
    </location>
</feature>
<feature type="transmembrane region" description="Helical" evidence="8">
    <location>
        <begin position="107"/>
        <end position="125"/>
    </location>
</feature>
<accession>A0AAN5XJP3</accession>
<dbReference type="Pfam" id="PF03845">
    <property type="entry name" value="Spore_permease"/>
    <property type="match status" value="1"/>
</dbReference>
<name>A0AAN5XJP3_BACCE</name>
<protein>
    <submittedName>
        <fullName evidence="9">GerAB/ArcD/ProY family transporter</fullName>
    </submittedName>
</protein>
<evidence type="ECO:0000256" key="7">
    <source>
        <dbReference type="ARBA" id="ARBA00023136"/>
    </source>
</evidence>
<evidence type="ECO:0000256" key="5">
    <source>
        <dbReference type="ARBA" id="ARBA00022692"/>
    </source>
</evidence>
<dbReference type="GO" id="GO:0016020">
    <property type="term" value="C:membrane"/>
    <property type="evidence" value="ECO:0007669"/>
    <property type="project" value="UniProtKB-SubCell"/>
</dbReference>
<keyword evidence="3" id="KW-0813">Transport</keyword>
<sequence>MHNGHVKGKANLYSFKVGDLEMQSNLYHRSLTLIELATLVICNICGIGLLSLPHSIASGTLFADGWVILFGSGFIVVILGWISTKLAAHFPKMSFYEYTSTLVSRPVAFLFSIIAICIYLCIAAYEIRSISVIVNLYLMENTDVKIIAFCFVLVLSYGLCGSRMALVQFCILGLYVVIVALIISFILNINNIDFTHLFPILKTTPMGYIRGLKNSGFAFLGFEVVLYYSFLVSNPKKAPVYVVSALLLIVMLYTITYLICICVFSQSVVQELVYPVVELGKEVEIGEFLERFDSFFFMTWIITIFSTTIIYLDMIVIVLTSVFKKTKKQTFVFFLMPIVYMISIFPNGQEEVNYFGNIATTANFFYILIIPPILLLITFVKKKKGQRCTN</sequence>
<evidence type="ECO:0000256" key="2">
    <source>
        <dbReference type="ARBA" id="ARBA00007998"/>
    </source>
</evidence>
<feature type="transmembrane region" description="Helical" evidence="8">
    <location>
        <begin position="145"/>
        <end position="162"/>
    </location>
</feature>
<evidence type="ECO:0000256" key="3">
    <source>
        <dbReference type="ARBA" id="ARBA00022448"/>
    </source>
</evidence>
<dbReference type="AlphaFoldDB" id="A0AAN5XJP3"/>
<dbReference type="Proteomes" id="UP000461739">
    <property type="component" value="Unassembled WGS sequence"/>
</dbReference>
<feature type="transmembrane region" description="Helical" evidence="8">
    <location>
        <begin position="169"/>
        <end position="187"/>
    </location>
</feature>
<dbReference type="GO" id="GO:0009847">
    <property type="term" value="P:spore germination"/>
    <property type="evidence" value="ECO:0007669"/>
    <property type="project" value="InterPro"/>
</dbReference>
<comment type="caution">
    <text evidence="9">The sequence shown here is derived from an EMBL/GenBank/DDBJ whole genome shotgun (WGS) entry which is preliminary data.</text>
</comment>
<evidence type="ECO:0000313" key="9">
    <source>
        <dbReference type="EMBL" id="KAB2446310.1"/>
    </source>
</evidence>
<comment type="subcellular location">
    <subcellularLocation>
        <location evidence="1">Membrane</location>
        <topology evidence="1">Multi-pass membrane protein</topology>
    </subcellularLocation>
</comment>